<evidence type="ECO:0000313" key="2">
    <source>
        <dbReference type="EMBL" id="MDZ8118805.1"/>
    </source>
</evidence>
<feature type="transmembrane region" description="Helical" evidence="1">
    <location>
        <begin position="432"/>
        <end position="453"/>
    </location>
</feature>
<feature type="transmembrane region" description="Helical" evidence="1">
    <location>
        <begin position="331"/>
        <end position="352"/>
    </location>
</feature>
<dbReference type="Gene3D" id="1.20.1640.10">
    <property type="entry name" value="Multidrug efflux transporter AcrB transmembrane domain"/>
    <property type="match status" value="2"/>
</dbReference>
<dbReference type="PRINTS" id="PR00702">
    <property type="entry name" value="ACRIFLAVINRP"/>
</dbReference>
<dbReference type="SUPFAM" id="SSF82693">
    <property type="entry name" value="Multidrug efflux transporter AcrB pore domain, PN1, PN2, PC1 and PC2 subdomains"/>
    <property type="match status" value="3"/>
</dbReference>
<dbReference type="SUPFAM" id="SSF82714">
    <property type="entry name" value="Multidrug efflux transporter AcrB TolC docking domain, DN and DC subdomains"/>
    <property type="match status" value="2"/>
</dbReference>
<feature type="transmembrane region" description="Helical" evidence="1">
    <location>
        <begin position="511"/>
        <end position="537"/>
    </location>
</feature>
<dbReference type="Gene3D" id="3.30.70.1320">
    <property type="entry name" value="Multidrug efflux transporter AcrB pore domain like"/>
    <property type="match status" value="1"/>
</dbReference>
<feature type="transmembrane region" description="Helical" evidence="1">
    <location>
        <begin position="12"/>
        <end position="29"/>
    </location>
</feature>
<name>A0ABU5MX71_9BACT</name>
<feature type="transmembrane region" description="Helical" evidence="1">
    <location>
        <begin position="465"/>
        <end position="490"/>
    </location>
</feature>
<feature type="transmembrane region" description="Helical" evidence="1">
    <location>
        <begin position="979"/>
        <end position="1002"/>
    </location>
</feature>
<dbReference type="Gene3D" id="3.30.70.1430">
    <property type="entry name" value="Multidrug efflux transporter AcrB pore domain"/>
    <property type="match status" value="2"/>
</dbReference>
<dbReference type="EMBL" id="JARVCO010000010">
    <property type="protein sequence ID" value="MDZ8118805.1"/>
    <property type="molecule type" value="Genomic_DNA"/>
</dbReference>
<reference evidence="2 3" key="1">
    <citation type="journal article" date="2024" name="Appl. Environ. Microbiol.">
        <title>Pontiella agarivorans sp. nov., a novel marine anaerobic bacterium capable of degrading macroalgal polysaccharides and fixing nitrogen.</title>
        <authorList>
            <person name="Liu N."/>
            <person name="Kivenson V."/>
            <person name="Peng X."/>
            <person name="Cui Z."/>
            <person name="Lankiewicz T.S."/>
            <person name="Gosselin K.M."/>
            <person name="English C.J."/>
            <person name="Blair E.M."/>
            <person name="O'Malley M.A."/>
            <person name="Valentine D.L."/>
        </authorList>
    </citation>
    <scope>NUCLEOTIDE SEQUENCE [LARGE SCALE GENOMIC DNA]</scope>
    <source>
        <strain evidence="2 3">NLcol2</strain>
    </source>
</reference>
<sequence length="1012" mass="111701">MNPAAFALRKRTVMVVMTILLIGAGLLSYQKLGRLENPDFTIKTALVVTTYPGASPAEVEEEVTDPVEEAIQSMSQLKEVYSTSMEGISIVYVDVQDTYKSAELPQIWDELRKKISDMQGELPPGAGPSVVNDDFGDVYGVFFALTGEDYSYAELKAYAEDLKTELLRCDDVAKIAFWGLQQEVIYVEFERSRLSELGLSPSIIAGTLQSQNAVQPSGKVEIDGNYIRITPTGDLASEQVIADLYIGGGNQLVRLGDIAKVSRGYYEPAFNKMTFNGKPAIALGVSTVAGGNVVTMGESIKEKLAELERTMPPGMELDSIYYQSEMVTKSVGGFVLNLVEAVVIVVVLLMFFMGWQSGLLIGAVLLLNICGTLLGMEIMEITLQKISLGALILALGMLVDNAIVVADGILIRVERGESREEAAKEVVRDTQWPLLGATFISILAFSAVGFAPGNVGEFCRSLFDVMLISLLFSWVLAVTITPLFCVWFLKIPDTHGEDPYDKPMFRRYRKLLHLTVHHRPITLGVTTVLLIAAVMGFKKVPQSFFPGSPTPYFYVNYWMPAGTHIDRTAEDLKKIDEYIRSLDGVKQTSAFAGEGTLRFMLSYNYETADPSYGMILVETEDYHDIADMIEEIDAYLSANYPQAEPYCSKIPNGPPLAFYVETRFFGPDKTVLEDLGKQALAIMQAEETAKDARLDWRQPVQVLRPQYSEAQARRVGVTRSDLAQSLALNFNGTAAGLYREGNELIPIMFRPPDAERVGVDNFDDVQVWSSANQTFIPVGQVVTGVETEWEWPYIMRRDRRNSITARCNPVYGLPDTLRLKLAEQIEGIELPPGYRFEWAGEFKESGEARAPLGKTFPICLLGMFVILIWLFNSVRRPIIIFMTVPLSIIGVASALLLTGIPFGFMSILGFLGLSGMLIKNAVVLIDEIELQLTRGIEPYKAVLDSSVSRMRPVIMAAGTTILGMAPLLSDALYSGMAVTIMGGLFAATFLTLIVVPVAYTIVYRIKADPEHL</sequence>
<dbReference type="InterPro" id="IPR027463">
    <property type="entry name" value="AcrB_DN_DC_subdom"/>
</dbReference>
<gene>
    <name evidence="2" type="ORF">P9H32_09210</name>
</gene>
<feature type="transmembrane region" description="Helical" evidence="1">
    <location>
        <begin position="359"/>
        <end position="376"/>
    </location>
</feature>
<comment type="caution">
    <text evidence="2">The sequence shown here is derived from an EMBL/GenBank/DDBJ whole genome shotgun (WGS) entry which is preliminary data.</text>
</comment>
<keyword evidence="1" id="KW-1133">Transmembrane helix</keyword>
<dbReference type="PANTHER" id="PTHR32063:SF18">
    <property type="entry name" value="CATION EFFLUX SYSTEM PROTEIN"/>
    <property type="match status" value="1"/>
</dbReference>
<dbReference type="Proteomes" id="UP001290861">
    <property type="component" value="Unassembled WGS sequence"/>
</dbReference>
<keyword evidence="3" id="KW-1185">Reference proteome</keyword>
<dbReference type="SUPFAM" id="SSF82866">
    <property type="entry name" value="Multidrug efflux transporter AcrB transmembrane domain"/>
    <property type="match status" value="2"/>
</dbReference>
<dbReference type="InterPro" id="IPR001036">
    <property type="entry name" value="Acrflvin-R"/>
</dbReference>
<protein>
    <submittedName>
        <fullName evidence="2">Efflux RND transporter permease subunit</fullName>
    </submittedName>
</protein>
<keyword evidence="1" id="KW-0812">Transmembrane</keyword>
<feature type="transmembrane region" description="Helical" evidence="1">
    <location>
        <begin position="852"/>
        <end position="871"/>
    </location>
</feature>
<evidence type="ECO:0000256" key="1">
    <source>
        <dbReference type="SAM" id="Phobius"/>
    </source>
</evidence>
<feature type="transmembrane region" description="Helical" evidence="1">
    <location>
        <begin position="878"/>
        <end position="897"/>
    </location>
</feature>
<proteinExistence type="predicted"/>
<evidence type="ECO:0000313" key="3">
    <source>
        <dbReference type="Proteomes" id="UP001290861"/>
    </source>
</evidence>
<feature type="transmembrane region" description="Helical" evidence="1">
    <location>
        <begin position="953"/>
        <end position="973"/>
    </location>
</feature>
<dbReference type="Gene3D" id="3.30.70.1440">
    <property type="entry name" value="Multidrug efflux transporter AcrB pore domain"/>
    <property type="match status" value="1"/>
</dbReference>
<dbReference type="Gene3D" id="3.30.2090.10">
    <property type="entry name" value="Multidrug efflux transporter AcrB TolC docking domain, DN and DC subdomains"/>
    <property type="match status" value="2"/>
</dbReference>
<organism evidence="2 3">
    <name type="scientific">Pontiella agarivorans</name>
    <dbReference type="NCBI Taxonomy" id="3038953"/>
    <lineage>
        <taxon>Bacteria</taxon>
        <taxon>Pseudomonadati</taxon>
        <taxon>Kiritimatiellota</taxon>
        <taxon>Kiritimatiellia</taxon>
        <taxon>Kiritimatiellales</taxon>
        <taxon>Pontiellaceae</taxon>
        <taxon>Pontiella</taxon>
    </lineage>
</organism>
<keyword evidence="1" id="KW-0472">Membrane</keyword>
<dbReference type="Pfam" id="PF00873">
    <property type="entry name" value="ACR_tran"/>
    <property type="match status" value="1"/>
</dbReference>
<feature type="transmembrane region" description="Helical" evidence="1">
    <location>
        <begin position="388"/>
        <end position="411"/>
    </location>
</feature>
<dbReference type="RefSeq" id="WP_322608602.1">
    <property type="nucleotide sequence ID" value="NZ_JARVCO010000010.1"/>
</dbReference>
<feature type="transmembrane region" description="Helical" evidence="1">
    <location>
        <begin position="903"/>
        <end position="925"/>
    </location>
</feature>
<dbReference type="PANTHER" id="PTHR32063">
    <property type="match status" value="1"/>
</dbReference>
<accession>A0ABU5MX71</accession>